<dbReference type="Proteomes" id="UP000831189">
    <property type="component" value="Chromosome"/>
</dbReference>
<organism evidence="1 2">
    <name type="scientific">Pseudomonas knackmussii</name>
    <dbReference type="NCBI Taxonomy" id="65741"/>
    <lineage>
        <taxon>Bacteria</taxon>
        <taxon>Pseudomonadati</taxon>
        <taxon>Pseudomonadota</taxon>
        <taxon>Gammaproteobacteria</taxon>
        <taxon>Pseudomonadales</taxon>
        <taxon>Pseudomonadaceae</taxon>
        <taxon>Pseudomonas</taxon>
    </lineage>
</organism>
<reference evidence="1 2" key="1">
    <citation type="submission" date="2022-04" db="EMBL/GenBank/DDBJ databases">
        <title>Pseudomonas knackmussii B09-2.</title>
        <authorList>
            <person name="Deng Y."/>
        </authorList>
    </citation>
    <scope>NUCLEOTIDE SEQUENCE [LARGE SCALE GENOMIC DNA]</scope>
    <source>
        <strain evidence="1 2">B09-2</strain>
    </source>
</reference>
<dbReference type="EMBL" id="CP096208">
    <property type="protein sequence ID" value="UPQ82273.1"/>
    <property type="molecule type" value="Genomic_DNA"/>
</dbReference>
<dbReference type="InterPro" id="IPR018247">
    <property type="entry name" value="EF_Hand_1_Ca_BS"/>
</dbReference>
<dbReference type="PROSITE" id="PS00018">
    <property type="entry name" value="EF_HAND_1"/>
    <property type="match status" value="1"/>
</dbReference>
<evidence type="ECO:0000313" key="1">
    <source>
        <dbReference type="EMBL" id="UPQ82273.1"/>
    </source>
</evidence>
<accession>A0ABY4KRB2</accession>
<sequence length="872" mass="97033">MADNKPINWSYPLPSRDTNSSPLQLLINMASAKGGHYPTGENGLWHGGVHFDEGTATLFDQTSVRCMADGEVIAYRIDERYPVSEFTDEIPRVKRAPFSTGFVLVKHSLQPTPLRNADGSTAEGQTPPVLTLYSLYMHLLDWAGYQAQPDLPRPAFWEAKRYTVNTQNQGLSVRAGPSRGAAKLSELPKGTEITIGRAEGDFSKLVSLISGTAQPTLPADDEGQLPGYVSTGFLKPHSEPAECGKVVVLDSGVPIKAGDLIGPPGLYQNHDSAAQHMVHVELFSCDDVPTFIAQSRAWASRLPDDQQTLLKVYKGASKLIAHRDDINTENPPRLSDHGTQIGVDLMIPQSLLDGLPVSRKIRVKDAADNTMHWWRLDGLFADAHGNPVDGWLAEQELITTRHSPWEWEGFQCVEETGTAVEKLAYSLDARRLLSTEEQQNYRAQINKADGGPILTLARLHDIIDTDKNGKLSSREIRAALAKPWQAQLLGQLITRYESEWFWEKSKWDELDPLLEEEPGTPNLIWQTEKQRIEKLSWWSDLAEKHGIGGNGKAWHFHPVGIATLLLLEESSDCGCNLGKIFSCVRLKGQSATIYGPLYTGSIGLHAYANWDETIAAGVVTEEEKSIFIAMSSNEGNIDSLQSYDSEILTAGAMQKTINSSGSGEFPIQVFDFKVRHPQLYQSLFENCGWSVEGPRTAAKMYYNQSSLTKDRRYTGPELKKLIREGFTESSYTKKQKIASTPLGSILKAITHEKFQEQQVLDFAKRLQHEVMEIKPTGFEFKLREYLKSPLGKATVLDHHINRPGYVSRDFGAALQRFLDSNPSTSKAPANWGDNHAENELSILNDYGIARRMAIVNGKSVAPSRYQHLKDKL</sequence>
<evidence type="ECO:0000313" key="2">
    <source>
        <dbReference type="Proteomes" id="UP000831189"/>
    </source>
</evidence>
<proteinExistence type="predicted"/>
<keyword evidence="2" id="KW-1185">Reference proteome</keyword>
<protein>
    <submittedName>
        <fullName evidence="1">SH3 domain-containing protein</fullName>
    </submittedName>
</protein>
<gene>
    <name evidence="1" type="ORF">M0M42_18045</name>
</gene>
<name>A0ABY4KRB2_9PSED</name>
<dbReference type="Gene3D" id="2.30.30.40">
    <property type="entry name" value="SH3 Domains"/>
    <property type="match status" value="1"/>
</dbReference>